<feature type="transmembrane region" description="Helical" evidence="6">
    <location>
        <begin position="56"/>
        <end position="77"/>
    </location>
</feature>
<evidence type="ECO:0000256" key="3">
    <source>
        <dbReference type="ARBA" id="ARBA00022692"/>
    </source>
</evidence>
<evidence type="ECO:0000256" key="4">
    <source>
        <dbReference type="ARBA" id="ARBA00022989"/>
    </source>
</evidence>
<feature type="transmembrane region" description="Helical" evidence="6">
    <location>
        <begin position="89"/>
        <end position="105"/>
    </location>
</feature>
<feature type="domain" description="DUF2179" evidence="7">
    <location>
        <begin position="227"/>
        <end position="281"/>
    </location>
</feature>
<keyword evidence="2" id="KW-1003">Cell membrane</keyword>
<dbReference type="Gene3D" id="3.30.70.120">
    <property type="match status" value="1"/>
</dbReference>
<dbReference type="PIRSF" id="PIRSF006483">
    <property type="entry name" value="Membrane_protein_YitT"/>
    <property type="match status" value="1"/>
</dbReference>
<name>A0ABR7NX20_9FIRM</name>
<dbReference type="PANTHER" id="PTHR33545:SF5">
    <property type="entry name" value="UPF0750 MEMBRANE PROTEIN YITT"/>
    <property type="match status" value="1"/>
</dbReference>
<feature type="transmembrane region" description="Helical" evidence="6">
    <location>
        <begin position="12"/>
        <end position="36"/>
    </location>
</feature>
<proteinExistence type="predicted"/>
<dbReference type="PANTHER" id="PTHR33545">
    <property type="entry name" value="UPF0750 MEMBRANE PROTEIN YITT-RELATED"/>
    <property type="match status" value="1"/>
</dbReference>
<evidence type="ECO:0000256" key="6">
    <source>
        <dbReference type="SAM" id="Phobius"/>
    </source>
</evidence>
<comment type="subcellular location">
    <subcellularLocation>
        <location evidence="1">Cell membrane</location>
        <topology evidence="1">Multi-pass membrane protein</topology>
    </subcellularLocation>
</comment>
<gene>
    <name evidence="8" type="ORF">H8708_11685</name>
</gene>
<dbReference type="Pfam" id="PF02588">
    <property type="entry name" value="YitT_membrane"/>
    <property type="match status" value="1"/>
</dbReference>
<dbReference type="InterPro" id="IPR051461">
    <property type="entry name" value="UPF0750_membrane"/>
</dbReference>
<feature type="transmembrane region" description="Helical" evidence="6">
    <location>
        <begin position="111"/>
        <end position="131"/>
    </location>
</feature>
<accession>A0ABR7NX20</accession>
<keyword evidence="4 6" id="KW-1133">Transmembrane helix</keyword>
<sequence length="291" mass="31691">MTKIRGKVKELWLDFLYDIAGGFLQAVALHCFIDSIDIAPGGATGLAILLNRFTSLPIGILTFAVNVPLLIAAWIYLGKGRTIKTLKTVAVLTVILDFIITPYVPVYTGDKMVSCIFGGVLMGASLAVVFMRGSTTGGGDIAAKLLQKYRPHMQTGTAVMLTDMVIIGASMVVFGNIESGLYGLINMVVSTYVIDIMLYGMNKSTMVTVMSPKVQEIGDQLMEHLGRGCTFFKSRGGYAKVEGETLICVVDRKQFYKAKKIIYGIDEDAFVIVSEAKEVYGEGFLDSDWEV</sequence>
<dbReference type="CDD" id="cd16380">
    <property type="entry name" value="YitT_C"/>
    <property type="match status" value="1"/>
</dbReference>
<evidence type="ECO:0000256" key="2">
    <source>
        <dbReference type="ARBA" id="ARBA00022475"/>
    </source>
</evidence>
<keyword evidence="9" id="KW-1185">Reference proteome</keyword>
<evidence type="ECO:0000259" key="7">
    <source>
        <dbReference type="Pfam" id="PF10035"/>
    </source>
</evidence>
<feature type="transmembrane region" description="Helical" evidence="6">
    <location>
        <begin position="152"/>
        <end position="174"/>
    </location>
</feature>
<dbReference type="Pfam" id="PF10035">
    <property type="entry name" value="DUF2179"/>
    <property type="match status" value="1"/>
</dbReference>
<dbReference type="EMBL" id="JACRTJ010000025">
    <property type="protein sequence ID" value="MBC8599877.1"/>
    <property type="molecule type" value="Genomic_DNA"/>
</dbReference>
<evidence type="ECO:0000256" key="5">
    <source>
        <dbReference type="ARBA" id="ARBA00023136"/>
    </source>
</evidence>
<comment type="caution">
    <text evidence="8">The sequence shown here is derived from an EMBL/GenBank/DDBJ whole genome shotgun (WGS) entry which is preliminary data.</text>
</comment>
<protein>
    <submittedName>
        <fullName evidence="8">YitT family protein</fullName>
    </submittedName>
</protein>
<dbReference type="InterPro" id="IPR003740">
    <property type="entry name" value="YitT"/>
</dbReference>
<keyword evidence="5 6" id="KW-0472">Membrane</keyword>
<dbReference type="InterPro" id="IPR015867">
    <property type="entry name" value="N-reg_PII/ATP_PRibTrfase_C"/>
</dbReference>
<dbReference type="RefSeq" id="WP_262427943.1">
    <property type="nucleotide sequence ID" value="NZ_JACRTJ010000025.1"/>
</dbReference>
<reference evidence="8 9" key="1">
    <citation type="submission" date="2020-08" db="EMBL/GenBank/DDBJ databases">
        <title>Genome public.</title>
        <authorList>
            <person name="Liu C."/>
            <person name="Sun Q."/>
        </authorList>
    </citation>
    <scope>NUCLEOTIDE SEQUENCE [LARGE SCALE GENOMIC DNA]</scope>
    <source>
        <strain evidence="8 9">BX10</strain>
    </source>
</reference>
<dbReference type="InterPro" id="IPR019264">
    <property type="entry name" value="DUF2179"/>
</dbReference>
<keyword evidence="3 6" id="KW-0812">Transmembrane</keyword>
<evidence type="ECO:0000313" key="9">
    <source>
        <dbReference type="Proteomes" id="UP000647491"/>
    </source>
</evidence>
<evidence type="ECO:0000313" key="8">
    <source>
        <dbReference type="EMBL" id="MBC8599877.1"/>
    </source>
</evidence>
<dbReference type="Proteomes" id="UP000647491">
    <property type="component" value="Unassembled WGS sequence"/>
</dbReference>
<feature type="transmembrane region" description="Helical" evidence="6">
    <location>
        <begin position="180"/>
        <end position="201"/>
    </location>
</feature>
<organism evidence="8 9">
    <name type="scientific">Enterocloster hominis</name>
    <name type="common">ex Liu et al. 2021</name>
    <dbReference type="NCBI Taxonomy" id="2763663"/>
    <lineage>
        <taxon>Bacteria</taxon>
        <taxon>Bacillati</taxon>
        <taxon>Bacillota</taxon>
        <taxon>Clostridia</taxon>
        <taxon>Lachnospirales</taxon>
        <taxon>Lachnospiraceae</taxon>
        <taxon>Enterocloster</taxon>
    </lineage>
</organism>
<evidence type="ECO:0000256" key="1">
    <source>
        <dbReference type="ARBA" id="ARBA00004651"/>
    </source>
</evidence>